<keyword evidence="1 3" id="KW-0479">Metal-binding</keyword>
<dbReference type="InterPro" id="IPR036971">
    <property type="entry name" value="PDEase_catalytic_dom_sf"/>
</dbReference>
<dbReference type="GO" id="GO:0046872">
    <property type="term" value="F:metal ion binding"/>
    <property type="evidence" value="ECO:0007669"/>
    <property type="project" value="UniProtKB-KW"/>
</dbReference>
<feature type="domain" description="PDEase" evidence="4">
    <location>
        <begin position="1"/>
        <end position="98"/>
    </location>
</feature>
<sequence length="98" mass="11330">MKNMLSLPEGIDKMKALCLIVHACDISHASKSWDLHSRWTEGVLEEFFRQGDMEACMGLPYSPFATDTLCMWLSLKLNTYKDETIKKEKQKSETKKQN</sequence>
<dbReference type="GO" id="GO:0004114">
    <property type="term" value="F:3',5'-cyclic-nucleotide phosphodiesterase activity"/>
    <property type="evidence" value="ECO:0007669"/>
    <property type="project" value="InterPro"/>
</dbReference>
<keyword evidence="5" id="KW-1185">Reference proteome</keyword>
<dbReference type="PROSITE" id="PS51845">
    <property type="entry name" value="PDEASE_I_2"/>
    <property type="match status" value="1"/>
</dbReference>
<dbReference type="PRINTS" id="PR00387">
    <property type="entry name" value="PDIESTERASE1"/>
</dbReference>
<dbReference type="SUPFAM" id="SSF109604">
    <property type="entry name" value="HD-domain/PDEase-like"/>
    <property type="match status" value="1"/>
</dbReference>
<dbReference type="Proteomes" id="UP000887574">
    <property type="component" value="Unplaced"/>
</dbReference>
<reference evidence="6" key="1">
    <citation type="submission" date="2022-11" db="UniProtKB">
        <authorList>
            <consortium name="WormBaseParasite"/>
        </authorList>
    </citation>
    <scope>IDENTIFICATION</scope>
</reference>
<name>A0A915E3N2_9BILA</name>
<feature type="binding site" evidence="3">
    <location>
        <position position="25"/>
    </location>
    <ligand>
        <name>Zn(2+)</name>
        <dbReference type="ChEBI" id="CHEBI:29105"/>
        <label>1</label>
    </ligand>
</feature>
<evidence type="ECO:0000256" key="2">
    <source>
        <dbReference type="ARBA" id="ARBA00022801"/>
    </source>
</evidence>
<dbReference type="Pfam" id="PF00233">
    <property type="entry name" value="PDEase_I"/>
    <property type="match status" value="1"/>
</dbReference>
<dbReference type="InterPro" id="IPR023088">
    <property type="entry name" value="PDEase"/>
</dbReference>
<evidence type="ECO:0000313" key="6">
    <source>
        <dbReference type="WBParaSite" id="jg26616"/>
    </source>
</evidence>
<accession>A0A915E3N2</accession>
<evidence type="ECO:0000313" key="5">
    <source>
        <dbReference type="Proteomes" id="UP000887574"/>
    </source>
</evidence>
<dbReference type="GO" id="GO:0007165">
    <property type="term" value="P:signal transduction"/>
    <property type="evidence" value="ECO:0007669"/>
    <property type="project" value="InterPro"/>
</dbReference>
<evidence type="ECO:0000256" key="3">
    <source>
        <dbReference type="PIRSR" id="PIRSR623088-3"/>
    </source>
</evidence>
<dbReference type="Gene3D" id="1.10.1300.10">
    <property type="entry name" value="3'5'-cyclic nucleotide phosphodiesterase, catalytic domain"/>
    <property type="match status" value="1"/>
</dbReference>
<organism evidence="5 6">
    <name type="scientific">Ditylenchus dipsaci</name>
    <dbReference type="NCBI Taxonomy" id="166011"/>
    <lineage>
        <taxon>Eukaryota</taxon>
        <taxon>Metazoa</taxon>
        <taxon>Ecdysozoa</taxon>
        <taxon>Nematoda</taxon>
        <taxon>Chromadorea</taxon>
        <taxon>Rhabditida</taxon>
        <taxon>Tylenchina</taxon>
        <taxon>Tylenchomorpha</taxon>
        <taxon>Sphaerularioidea</taxon>
        <taxon>Anguinidae</taxon>
        <taxon>Anguininae</taxon>
        <taxon>Ditylenchus</taxon>
    </lineage>
</organism>
<evidence type="ECO:0000256" key="1">
    <source>
        <dbReference type="ARBA" id="ARBA00022723"/>
    </source>
</evidence>
<dbReference type="InterPro" id="IPR002073">
    <property type="entry name" value="PDEase_catalytic_dom"/>
</dbReference>
<dbReference type="PANTHER" id="PTHR11347">
    <property type="entry name" value="CYCLIC NUCLEOTIDE PHOSPHODIESTERASE"/>
    <property type="match status" value="1"/>
</dbReference>
<proteinExistence type="predicted"/>
<dbReference type="WBParaSite" id="jg26616">
    <property type="protein sequence ID" value="jg26616"/>
    <property type="gene ID" value="jg26616"/>
</dbReference>
<keyword evidence="2" id="KW-0378">Hydrolase</keyword>
<evidence type="ECO:0000259" key="4">
    <source>
        <dbReference type="PROSITE" id="PS51845"/>
    </source>
</evidence>
<protein>
    <submittedName>
        <fullName evidence="6">PDEase domain-containing protein</fullName>
    </submittedName>
</protein>
<dbReference type="AlphaFoldDB" id="A0A915E3N2"/>